<dbReference type="Proteomes" id="UP000009027">
    <property type="component" value="Unassembled WGS sequence"/>
</dbReference>
<sequence>MVTVPHTHNIQSLNSDCHTVHIAGQVSVTLHESRVFVRQTTVRVGDKMQYKTFAAPEAARHTATKSTFGCVTLLRKVIEVKAYCATAQGCSRPTALSQLHISCCTRRKGKPKRNGPTPHNMKGSSLIVVKYLVALFAQWRLFRHPKGITQAGDETGVEGVGTDRKCHREQPCTGTMQNTVVSRKACEISAAVSKQHLRKKEEISKLGWHALNRAAHQKIRLHTVMSRTALVRFTKHELACAHVQNAYTNIKEGELTSICAWANAHTSTHTHTHTHTQEKATDSSAISVAYGAFI</sequence>
<protein>
    <submittedName>
        <fullName evidence="1">Uncharacterized protein</fullName>
    </submittedName>
</protein>
<dbReference type="EMBL" id="CAEX01007941">
    <property type="protein sequence ID" value="CCD21567.1"/>
    <property type="molecule type" value="Genomic_DNA"/>
</dbReference>
<gene>
    <name evidence="1" type="ORF">TvY486_0044830</name>
</gene>
<reference evidence="1 2" key="1">
    <citation type="journal article" date="2012" name="Proc. Natl. Acad. Sci. U.S.A.">
        <title>Antigenic diversity is generated by distinct evolutionary mechanisms in African trypanosome species.</title>
        <authorList>
            <person name="Jackson A.P."/>
            <person name="Berry A."/>
            <person name="Aslett M."/>
            <person name="Allison H.C."/>
            <person name="Burton P."/>
            <person name="Vavrova-Anderson J."/>
            <person name="Brown R."/>
            <person name="Browne H."/>
            <person name="Corton N."/>
            <person name="Hauser H."/>
            <person name="Gamble J."/>
            <person name="Gilderthorp R."/>
            <person name="Marcello L."/>
            <person name="McQuillan J."/>
            <person name="Otto T.D."/>
            <person name="Quail M.A."/>
            <person name="Sanders M.J."/>
            <person name="van Tonder A."/>
            <person name="Ginger M.L."/>
            <person name="Field M.C."/>
            <person name="Barry J.D."/>
            <person name="Hertz-Fowler C."/>
            <person name="Berriman M."/>
        </authorList>
    </citation>
    <scope>NUCLEOTIDE SEQUENCE</scope>
    <source>
        <strain evidence="1 2">Y486</strain>
    </source>
</reference>
<organism evidence="1 2">
    <name type="scientific">Trypanosoma vivax (strain Y486)</name>
    <dbReference type="NCBI Taxonomy" id="1055687"/>
    <lineage>
        <taxon>Eukaryota</taxon>
        <taxon>Discoba</taxon>
        <taxon>Euglenozoa</taxon>
        <taxon>Kinetoplastea</taxon>
        <taxon>Metakinetoplastina</taxon>
        <taxon>Trypanosomatida</taxon>
        <taxon>Trypanosomatidae</taxon>
        <taxon>Trypanosoma</taxon>
        <taxon>Duttonella</taxon>
    </lineage>
</organism>
<proteinExistence type="predicted"/>
<evidence type="ECO:0000313" key="1">
    <source>
        <dbReference type="EMBL" id="CCD21567.1"/>
    </source>
</evidence>
<keyword evidence="2" id="KW-1185">Reference proteome</keyword>
<name>F9WVF9_TRYVY</name>
<dbReference type="AlphaFoldDB" id="F9WVF9"/>
<evidence type="ECO:0000313" key="2">
    <source>
        <dbReference type="Proteomes" id="UP000009027"/>
    </source>
</evidence>
<accession>F9WVF9</accession>
<dbReference type="VEuPathDB" id="TriTrypDB:TvY486_0044830"/>